<dbReference type="Pfam" id="PF01734">
    <property type="entry name" value="Patatin"/>
    <property type="match status" value="1"/>
</dbReference>
<comment type="caution">
    <text evidence="3">Lacks conserved residue(s) required for the propagation of feature annotation.</text>
</comment>
<dbReference type="EC" id="3.1.1.-" evidence="4"/>
<dbReference type="EMBL" id="BQNB010015988">
    <property type="protein sequence ID" value="GJT46471.1"/>
    <property type="molecule type" value="Genomic_DNA"/>
</dbReference>
<evidence type="ECO:0000313" key="6">
    <source>
        <dbReference type="EMBL" id="GJT46471.1"/>
    </source>
</evidence>
<dbReference type="InterPro" id="IPR013955">
    <property type="entry name" value="Rep_factor-A_C"/>
</dbReference>
<dbReference type="Proteomes" id="UP001151760">
    <property type="component" value="Unassembled WGS sequence"/>
</dbReference>
<dbReference type="InterPro" id="IPR016035">
    <property type="entry name" value="Acyl_Trfase/lysoPLipase"/>
</dbReference>
<keyword evidence="4" id="KW-0378">Hydrolase</keyword>
<keyword evidence="4" id="KW-0442">Lipid degradation</keyword>
<evidence type="ECO:0000256" key="3">
    <source>
        <dbReference type="PROSITE-ProRule" id="PRU01161"/>
    </source>
</evidence>
<gene>
    <name evidence="6" type="ORF">Tco_0955186</name>
</gene>
<evidence type="ECO:0000256" key="1">
    <source>
        <dbReference type="ARBA" id="ARBA00010240"/>
    </source>
</evidence>
<comment type="similarity">
    <text evidence="1 4">Belongs to the patatin family.</text>
</comment>
<dbReference type="SUPFAM" id="SSF50249">
    <property type="entry name" value="Nucleic acid-binding proteins"/>
    <property type="match status" value="2"/>
</dbReference>
<protein>
    <recommendedName>
        <fullName evidence="4">Patatin</fullName>
        <ecNumber evidence="4">3.1.1.-</ecNumber>
    </recommendedName>
</protein>
<accession>A0ABQ5E6I1</accession>
<dbReference type="SUPFAM" id="SSF52151">
    <property type="entry name" value="FabD/lysophospholipase-like"/>
    <property type="match status" value="1"/>
</dbReference>
<comment type="function">
    <text evidence="4">Lipolytic acyl hydrolase (LAH).</text>
</comment>
<dbReference type="Gene3D" id="3.40.1090.10">
    <property type="entry name" value="Cytosolic phospholipase A2 catalytic domain"/>
    <property type="match status" value="1"/>
</dbReference>
<evidence type="ECO:0000256" key="2">
    <source>
        <dbReference type="ARBA" id="ARBA00023098"/>
    </source>
</evidence>
<organism evidence="6 7">
    <name type="scientific">Tanacetum coccineum</name>
    <dbReference type="NCBI Taxonomy" id="301880"/>
    <lineage>
        <taxon>Eukaryota</taxon>
        <taxon>Viridiplantae</taxon>
        <taxon>Streptophyta</taxon>
        <taxon>Embryophyta</taxon>
        <taxon>Tracheophyta</taxon>
        <taxon>Spermatophyta</taxon>
        <taxon>Magnoliopsida</taxon>
        <taxon>eudicotyledons</taxon>
        <taxon>Gunneridae</taxon>
        <taxon>Pentapetalae</taxon>
        <taxon>asterids</taxon>
        <taxon>campanulids</taxon>
        <taxon>Asterales</taxon>
        <taxon>Asteraceae</taxon>
        <taxon>Asteroideae</taxon>
        <taxon>Anthemideae</taxon>
        <taxon>Anthemidinae</taxon>
        <taxon>Tanacetum</taxon>
    </lineage>
</organism>
<dbReference type="InterPro" id="IPR002641">
    <property type="entry name" value="PNPLA_dom"/>
</dbReference>
<dbReference type="PANTHER" id="PTHR32176">
    <property type="entry name" value="XYLOSE ISOMERASE"/>
    <property type="match status" value="1"/>
</dbReference>
<keyword evidence="6" id="KW-0808">Transferase</keyword>
<feature type="domain" description="PNPLA" evidence="5">
    <location>
        <begin position="428"/>
        <end position="513"/>
    </location>
</feature>
<comment type="caution">
    <text evidence="6">The sequence shown here is derived from an EMBL/GenBank/DDBJ whole genome shotgun (WGS) entry which is preliminary data.</text>
</comment>
<reference evidence="6" key="1">
    <citation type="journal article" date="2022" name="Int. J. Mol. Sci.">
        <title>Draft Genome of Tanacetum Coccineum: Genomic Comparison of Closely Related Tanacetum-Family Plants.</title>
        <authorList>
            <person name="Yamashiro T."/>
            <person name="Shiraishi A."/>
            <person name="Nakayama K."/>
            <person name="Satake H."/>
        </authorList>
    </citation>
    <scope>NUCLEOTIDE SEQUENCE</scope>
</reference>
<reference evidence="6" key="2">
    <citation type="submission" date="2022-01" db="EMBL/GenBank/DDBJ databases">
        <authorList>
            <person name="Yamashiro T."/>
            <person name="Shiraishi A."/>
            <person name="Satake H."/>
            <person name="Nakayama K."/>
        </authorList>
    </citation>
    <scope>NUCLEOTIDE SEQUENCE</scope>
</reference>
<evidence type="ECO:0000313" key="7">
    <source>
        <dbReference type="Proteomes" id="UP001151760"/>
    </source>
</evidence>
<name>A0ABQ5E6I1_9ASTR</name>
<dbReference type="Gene3D" id="2.40.50.140">
    <property type="entry name" value="Nucleic acid-binding proteins"/>
    <property type="match status" value="2"/>
</dbReference>
<proteinExistence type="inferred from homology"/>
<dbReference type="Pfam" id="PF08646">
    <property type="entry name" value="Rep_fac-A_C"/>
    <property type="match status" value="1"/>
</dbReference>
<sequence>MNVGQQPIMGSYIPSNDELYKFPLRVTVKHLPLKPTAQPANKDDFRLLRFSHFMLELDGDTVVRKYSVSSDDVAGYVTNVGRTTQQKSGSNLDFHLANSRGQSLRVTLWGRLGDMLIEKRTRHVGLYPIVLTAMSVKLYNNRLYLSSTSSTLIVDDEQIPVLKRLKTDDSGVELTKEMLPPDNTKAKSATLENLLMWARNRKYDVRTKKGWNYPSCGGEKCKKGNLDRKDGRFWCDSCNSSVDYPVIRYRLELEISDATAEAMVVMFDETAKTLEEGDSGLPPALANIKVVKEEDVVETGSSGTVAATADPKAPVLKNLAATPSVTTPSKPGELQKPQRWVILETTSKIPMQKSPLLQTVRQREETWAVLRTHGKGKVLPQRIPLNFRGRYQRVRISDKLTMTSETTTATSSISRLRPSSSGNLITILNIDGGGIRGIIPGVILQSLESELQNLDGVDARLADYFDVISGTSTGGLISVMLTAPNTNNRPLYAAKDIVQFYLDNTPKIFPQVG</sequence>
<keyword evidence="2 4" id="KW-0443">Lipid metabolism</keyword>
<keyword evidence="7" id="KW-1185">Reference proteome</keyword>
<dbReference type="PANTHER" id="PTHR32176:SF92">
    <property type="entry name" value="XYLOSE ISOMERASE"/>
    <property type="match status" value="1"/>
</dbReference>
<feature type="short sequence motif" description="GXSXG" evidence="3">
    <location>
        <begin position="470"/>
        <end position="474"/>
    </location>
</feature>
<evidence type="ECO:0000256" key="4">
    <source>
        <dbReference type="RuleBase" id="RU361262"/>
    </source>
</evidence>
<comment type="domain">
    <text evidence="4">The nitrogen atoms of the two glycine residues in the GGXR motif define the oxyanion hole, and stabilize the oxyanion that forms during the nucleophilic attack by the catalytic serine during substrate cleavage.</text>
</comment>
<keyword evidence="6" id="KW-0548">Nucleotidyltransferase</keyword>
<evidence type="ECO:0000259" key="5">
    <source>
        <dbReference type="PROSITE" id="PS51635"/>
    </source>
</evidence>
<dbReference type="PROSITE" id="PS51635">
    <property type="entry name" value="PNPLA"/>
    <property type="match status" value="1"/>
</dbReference>
<dbReference type="InterPro" id="IPR012340">
    <property type="entry name" value="NA-bd_OB-fold"/>
</dbReference>
<feature type="short sequence motif" description="GXGXXG" evidence="3">
    <location>
        <begin position="432"/>
        <end position="437"/>
    </location>
</feature>
<keyword evidence="6" id="KW-0695">RNA-directed DNA polymerase</keyword>
<dbReference type="GO" id="GO:0003964">
    <property type="term" value="F:RNA-directed DNA polymerase activity"/>
    <property type="evidence" value="ECO:0007669"/>
    <property type="project" value="UniProtKB-KW"/>
</dbReference>